<dbReference type="InterPro" id="IPR002159">
    <property type="entry name" value="CD36_fam"/>
</dbReference>
<dbReference type="PRINTS" id="PR01609">
    <property type="entry name" value="CD36FAMILY"/>
</dbReference>
<dbReference type="Pfam" id="PF01130">
    <property type="entry name" value="CD36"/>
    <property type="match status" value="1"/>
</dbReference>
<organism evidence="15 16">
    <name type="scientific">Biomphalaria glabrata</name>
    <name type="common">Bloodfluke planorb</name>
    <name type="synonym">Freshwater snail</name>
    <dbReference type="NCBI Taxonomy" id="6526"/>
    <lineage>
        <taxon>Eukaryota</taxon>
        <taxon>Metazoa</taxon>
        <taxon>Spiralia</taxon>
        <taxon>Lophotrochozoa</taxon>
        <taxon>Mollusca</taxon>
        <taxon>Gastropoda</taxon>
        <taxon>Heterobranchia</taxon>
        <taxon>Euthyneura</taxon>
        <taxon>Panpulmonata</taxon>
        <taxon>Hygrophila</taxon>
        <taxon>Lymnaeoidea</taxon>
        <taxon>Planorbidae</taxon>
        <taxon>Biomphalaria</taxon>
    </lineage>
</organism>
<dbReference type="Proteomes" id="UP000076420">
    <property type="component" value="Unassembled WGS sequence"/>
</dbReference>
<proteinExistence type="inferred from homology"/>
<dbReference type="VEuPathDB" id="VectorBase:BGLAX_048008"/>
<dbReference type="GO" id="GO:0005044">
    <property type="term" value="F:scavenger receptor activity"/>
    <property type="evidence" value="ECO:0007669"/>
    <property type="project" value="TreeGrafter"/>
</dbReference>
<dbReference type="EnsemblMetazoa" id="BGLB031236-RB">
    <property type="protein sequence ID" value="BGLB031236-PB"/>
    <property type="gene ID" value="BGLB031236"/>
</dbReference>
<keyword evidence="4" id="KW-1003">Cell membrane</keyword>
<evidence type="ECO:0000256" key="5">
    <source>
        <dbReference type="ARBA" id="ARBA00022692"/>
    </source>
</evidence>
<dbReference type="AlphaFoldDB" id="A0A2C9LI48"/>
<name>A0A2C9LI48_BIOGL</name>
<evidence type="ECO:0000256" key="3">
    <source>
        <dbReference type="ARBA" id="ARBA00010532"/>
    </source>
</evidence>
<keyword evidence="5 14" id="KW-0812">Transmembrane</keyword>
<comment type="similarity">
    <text evidence="3">Belongs to the CD36 family.</text>
</comment>
<protein>
    <recommendedName>
        <fullName evidence="11">Scavenger receptor class B member 1</fullName>
    </recommendedName>
    <alternativeName>
        <fullName evidence="12">SR-BI</fullName>
    </alternativeName>
</protein>
<feature type="region of interest" description="Disordered" evidence="13">
    <location>
        <begin position="29"/>
        <end position="79"/>
    </location>
</feature>
<dbReference type="STRING" id="6526.A0A2C9LI48"/>
<evidence type="ECO:0000256" key="12">
    <source>
        <dbReference type="ARBA" id="ARBA00042244"/>
    </source>
</evidence>
<evidence type="ECO:0000256" key="4">
    <source>
        <dbReference type="ARBA" id="ARBA00022475"/>
    </source>
</evidence>
<evidence type="ECO:0000256" key="9">
    <source>
        <dbReference type="ARBA" id="ARBA00023170"/>
    </source>
</evidence>
<comment type="subcellular location">
    <subcellularLocation>
        <location evidence="2">Cell membrane</location>
        <topology evidence="2">Multi-pass membrane protein</topology>
    </subcellularLocation>
    <subcellularLocation>
        <location evidence="1">Membrane</location>
        <location evidence="1">Caveola</location>
        <topology evidence="1">Multi-pass membrane protein</topology>
    </subcellularLocation>
</comment>
<feature type="transmembrane region" description="Helical" evidence="14">
    <location>
        <begin position="614"/>
        <end position="635"/>
    </location>
</feature>
<evidence type="ECO:0000256" key="2">
    <source>
        <dbReference type="ARBA" id="ARBA00004651"/>
    </source>
</evidence>
<sequence>MSDTDLEQKSVSYDDAVDGTMVAEDLPIYVESTSEPYDPGAMSTYSESQTTSQHEANATTEQETEIDDPEGARNIVDPDVDTRPASVIEAIAAMRRSIIMPDIDPETRANQEVIHTRYGSCDIHQCGRVYLIVERRNCCDRLQDFVRSPKCPSVSGVVALFLGCVVLLLYAAAIHGVEVDIRQRMILRPNDSVWENPNGDIILRVYYFNVTNWMDVFQHDARPIMEEIGPFVYKGTETRHGLKWATKNESVCYADTFVYQFDRNLSVASEGVEILTVDLEALPRGQTNVSTRSTLRTRTVHTLMNDVVRRYSIEELETEFNIFSSLDYYPMDVDNQTVNIKNGSETFRLCVESGSTNLSRFNNIYSWNNKENLDYWSTKEANQIYGRDGTSFLPFVSSSSRLVIFDPRMYRKFFLEYKEVTSSYGIDIHRYIIPDSEFSNDTQHAYSNDTVEGDFENQTAHFLGLQQAADGNSADESARTVAELREDEPLTRSNGNGYCTPDCVPSGLYSIRTVKDNQPLYLSLPHFLGADQYYTNQTLGMKPDESKHRPSFDVHPLTGRVFRQLRRHQLVVLIDLIDTKYYIPTYWIEYDLTASKEIIDEAYWFSFKYYALHVLMYFLLAIAGLCLIHVIMAAAKKCCTLDCCQSRYQDLRPRAPCCCHCCTPFYRRFTYFMFRIGADD</sequence>
<dbReference type="PANTHER" id="PTHR11923:SF110">
    <property type="entry name" value="SCAVENGER RECEPTOR CLASS B MEMBER 1"/>
    <property type="match status" value="1"/>
</dbReference>
<dbReference type="EnsemblMetazoa" id="BGLB031236-RA">
    <property type="protein sequence ID" value="BGLB031236-PA"/>
    <property type="gene ID" value="BGLB031236"/>
</dbReference>
<reference evidence="15" key="1">
    <citation type="submission" date="2020-05" db="UniProtKB">
        <authorList>
            <consortium name="EnsemblMetazoa"/>
        </authorList>
    </citation>
    <scope>IDENTIFICATION</scope>
    <source>
        <strain evidence="15">BB02</strain>
    </source>
</reference>
<feature type="transmembrane region" description="Helical" evidence="14">
    <location>
        <begin position="157"/>
        <end position="177"/>
    </location>
</feature>
<evidence type="ECO:0000313" key="15">
    <source>
        <dbReference type="EnsemblMetazoa" id="BGLB031236-PB"/>
    </source>
</evidence>
<keyword evidence="7 14" id="KW-0472">Membrane</keyword>
<keyword evidence="6 14" id="KW-1133">Transmembrane helix</keyword>
<dbReference type="EnsemblMetazoa" id="BGLB031236-RC">
    <property type="protein sequence ID" value="BGLB031236-PC"/>
    <property type="gene ID" value="BGLB031236"/>
</dbReference>
<evidence type="ECO:0000256" key="11">
    <source>
        <dbReference type="ARBA" id="ARBA00040821"/>
    </source>
</evidence>
<gene>
    <name evidence="15" type="primary">106057325</name>
</gene>
<dbReference type="GO" id="GO:0005901">
    <property type="term" value="C:caveola"/>
    <property type="evidence" value="ECO:0007669"/>
    <property type="project" value="UniProtKB-SubCell"/>
</dbReference>
<evidence type="ECO:0000313" key="16">
    <source>
        <dbReference type="Proteomes" id="UP000076420"/>
    </source>
</evidence>
<dbReference type="GO" id="GO:0005737">
    <property type="term" value="C:cytoplasm"/>
    <property type="evidence" value="ECO:0007669"/>
    <property type="project" value="TreeGrafter"/>
</dbReference>
<keyword evidence="8" id="KW-1015">Disulfide bond</keyword>
<evidence type="ECO:0000256" key="1">
    <source>
        <dbReference type="ARBA" id="ARBA00004189"/>
    </source>
</evidence>
<evidence type="ECO:0000256" key="7">
    <source>
        <dbReference type="ARBA" id="ARBA00023136"/>
    </source>
</evidence>
<evidence type="ECO:0000256" key="14">
    <source>
        <dbReference type="SAM" id="Phobius"/>
    </source>
</evidence>
<evidence type="ECO:0000256" key="6">
    <source>
        <dbReference type="ARBA" id="ARBA00022989"/>
    </source>
</evidence>
<evidence type="ECO:0000256" key="10">
    <source>
        <dbReference type="ARBA" id="ARBA00023180"/>
    </source>
</evidence>
<feature type="compositionally biased region" description="Polar residues" evidence="13">
    <location>
        <begin position="43"/>
        <end position="61"/>
    </location>
</feature>
<keyword evidence="10" id="KW-0325">Glycoprotein</keyword>
<evidence type="ECO:0000256" key="8">
    <source>
        <dbReference type="ARBA" id="ARBA00023157"/>
    </source>
</evidence>
<dbReference type="KEGG" id="bgt:106057325"/>
<dbReference type="VEuPathDB" id="VectorBase:BGLB031236"/>
<dbReference type="OrthoDB" id="18585at2759"/>
<evidence type="ECO:0000256" key="13">
    <source>
        <dbReference type="SAM" id="MobiDB-lite"/>
    </source>
</evidence>
<keyword evidence="9" id="KW-0675">Receptor</keyword>
<dbReference type="PANTHER" id="PTHR11923">
    <property type="entry name" value="SCAVENGER RECEPTOR CLASS B TYPE-1 SR-B1"/>
    <property type="match status" value="1"/>
</dbReference>
<accession>A0A2C9LI48</accession>